<feature type="compositionally biased region" description="Gly residues" evidence="1">
    <location>
        <begin position="506"/>
        <end position="522"/>
    </location>
</feature>
<evidence type="ECO:0000256" key="2">
    <source>
        <dbReference type="SAM" id="Phobius"/>
    </source>
</evidence>
<evidence type="ECO:0000256" key="1">
    <source>
        <dbReference type="SAM" id="MobiDB-lite"/>
    </source>
</evidence>
<dbReference type="EMBL" id="QQXK01000030">
    <property type="protein sequence ID" value="RII41303.1"/>
    <property type="molecule type" value="Genomic_DNA"/>
</dbReference>
<sequence>MLSKKLSWRTALNVLMAALVAFLVVATPVAPASAADNPPSGMNADQWKRWNSLDAAGKAKVRDEAIIEDAKKKCEKADFRDQLGVKDRCEEVVRAGLTKAYENVDEFIQGKVPDTKICLAIAQGSPSESFAKGCANQVLAGMKKANDATLMAAFAILGKVTGVSNAIDVAKFIADPKTALDNLANDFKTQSVEGTKQVLTSLTSVTGLDANSKEFRSVWGAFAGIGVVVMTFMMLLLFKRYGEGKVSDDSFGTSMMYYLPGGFLLAIFGPGLMGLAQKWSSGLTDGASGWAAGAINNFVSVIAGFGAMQSTDWFGSVLAVILFGILLLGAFGLLVFLLLSPFFMGFAGLAVAILWGLALVPSLRPRLAKIGSVVVVMIFMKPIVFVLLGGAFSLLAATPAFKTGTDDVLVNVGSLAATGIILLMLALSPALLFKFMPVLDADDVPSGTGGAVLAGGVAGAVTGGAGKAFSTLQQNGRARRRAAADSHGGGAGTQGGGQSFNAPGSGSAGSGTQAGWGGGSGAGSTAAGGASSASPATGTAGAGARQRRGGAAWTNAGGSVSKQGTGASAGEPGATPGSTTSIGGSAAPGARSGGRRAALNAGPGGGGSSALATAAGATGGAIKSGLVGALWAGRESARAARRAASDYGQMPTSWGNFKGAPASKEQE</sequence>
<feature type="transmembrane region" description="Helical" evidence="2">
    <location>
        <begin position="218"/>
        <end position="237"/>
    </location>
</feature>
<evidence type="ECO:0000313" key="4">
    <source>
        <dbReference type="EMBL" id="RII41303.1"/>
    </source>
</evidence>
<feature type="transmembrane region" description="Helical" evidence="2">
    <location>
        <begin position="313"/>
        <end position="336"/>
    </location>
</feature>
<keyword evidence="2" id="KW-1133">Transmembrane helix</keyword>
<feature type="region of interest" description="Disordered" evidence="1">
    <location>
        <begin position="640"/>
        <end position="667"/>
    </location>
</feature>
<evidence type="ECO:0000256" key="3">
    <source>
        <dbReference type="SAM" id="SignalP"/>
    </source>
</evidence>
<protein>
    <recommendedName>
        <fullName evidence="6">Type IV secretion system protein</fullName>
    </recommendedName>
</protein>
<proteinExistence type="predicted"/>
<dbReference type="AlphaFoldDB" id="A0A399J720"/>
<evidence type="ECO:0008006" key="6">
    <source>
        <dbReference type="Google" id="ProtNLM"/>
    </source>
</evidence>
<feature type="compositionally biased region" description="Gly residues" evidence="1">
    <location>
        <begin position="487"/>
        <end position="498"/>
    </location>
</feature>
<feature type="compositionally biased region" description="Low complexity" evidence="1">
    <location>
        <begin position="523"/>
        <end position="554"/>
    </location>
</feature>
<feature type="transmembrane region" description="Helical" evidence="2">
    <location>
        <begin position="287"/>
        <end position="306"/>
    </location>
</feature>
<feature type="chain" id="PRO_5017196033" description="Type IV secretion system protein" evidence="3">
    <location>
        <begin position="35"/>
        <end position="667"/>
    </location>
</feature>
<name>A0A399J720_9MICC</name>
<feature type="transmembrane region" description="Helical" evidence="2">
    <location>
        <begin position="372"/>
        <end position="396"/>
    </location>
</feature>
<accession>A0A399J720</accession>
<keyword evidence="3" id="KW-0732">Signal</keyword>
<keyword evidence="2" id="KW-0812">Transmembrane</keyword>
<feature type="compositionally biased region" description="Low complexity" evidence="1">
    <location>
        <begin position="581"/>
        <end position="601"/>
    </location>
</feature>
<feature type="transmembrane region" description="Helical" evidence="2">
    <location>
        <begin position="408"/>
        <end position="427"/>
    </location>
</feature>
<evidence type="ECO:0000313" key="5">
    <source>
        <dbReference type="Proteomes" id="UP000265419"/>
    </source>
</evidence>
<dbReference type="Proteomes" id="UP000265419">
    <property type="component" value="Unassembled WGS sequence"/>
</dbReference>
<comment type="caution">
    <text evidence="4">The sequence shown here is derived from an EMBL/GenBank/DDBJ whole genome shotgun (WGS) entry which is preliminary data.</text>
</comment>
<gene>
    <name evidence="4" type="ORF">DWB68_13245</name>
</gene>
<reference evidence="4 5" key="1">
    <citation type="submission" date="2018-07" db="EMBL/GenBank/DDBJ databases">
        <title>Arthrobacter sp. nov., isolated from raw cow's milk with high bacterial count.</title>
        <authorList>
            <person name="Hahne J."/>
            <person name="Isele D."/>
            <person name="Lipski A."/>
        </authorList>
    </citation>
    <scope>NUCLEOTIDE SEQUENCE [LARGE SCALE GENOMIC DNA]</scope>
    <source>
        <strain evidence="4 5">JZ R-35</strain>
    </source>
</reference>
<feature type="region of interest" description="Disordered" evidence="1">
    <location>
        <begin position="472"/>
        <end position="610"/>
    </location>
</feature>
<feature type="signal peptide" evidence="3">
    <location>
        <begin position="1"/>
        <end position="34"/>
    </location>
</feature>
<feature type="transmembrane region" description="Helical" evidence="2">
    <location>
        <begin position="257"/>
        <end position="275"/>
    </location>
</feature>
<keyword evidence="5" id="KW-1185">Reference proteome</keyword>
<feature type="transmembrane region" description="Helical" evidence="2">
    <location>
        <begin position="342"/>
        <end position="360"/>
    </location>
</feature>
<keyword evidence="2" id="KW-0472">Membrane</keyword>
<dbReference type="RefSeq" id="WP_119425596.1">
    <property type="nucleotide sequence ID" value="NZ_QQXK01000030.1"/>
</dbReference>
<feature type="compositionally biased region" description="Polar residues" evidence="1">
    <location>
        <begin position="556"/>
        <end position="566"/>
    </location>
</feature>
<organism evidence="4 5">
    <name type="scientific">Galactobacter valiniphilus</name>
    <dbReference type="NCBI Taxonomy" id="2676122"/>
    <lineage>
        <taxon>Bacteria</taxon>
        <taxon>Bacillati</taxon>
        <taxon>Actinomycetota</taxon>
        <taxon>Actinomycetes</taxon>
        <taxon>Micrococcales</taxon>
        <taxon>Micrococcaceae</taxon>
        <taxon>Galactobacter</taxon>
    </lineage>
</organism>